<dbReference type="Proteomes" id="UP000023755">
    <property type="component" value="Chromosome"/>
</dbReference>
<protein>
    <recommendedName>
        <fullName evidence="2 8">GTPase Der</fullName>
    </recommendedName>
    <alternativeName>
        <fullName evidence="7 8">GTP-binding protein EngA</fullName>
    </alternativeName>
</protein>
<dbReference type="NCBIfam" id="TIGR00231">
    <property type="entry name" value="small_GTP"/>
    <property type="match status" value="2"/>
</dbReference>
<dbReference type="InterPro" id="IPR027417">
    <property type="entry name" value="P-loop_NTPase"/>
</dbReference>
<accession>X5H4G5</accession>
<evidence type="ECO:0000313" key="14">
    <source>
        <dbReference type="Proteomes" id="UP000023755"/>
    </source>
</evidence>
<keyword evidence="5 8" id="KW-0547">Nucleotide-binding</keyword>
<gene>
    <name evidence="13" type="primary">engA</name>
    <name evidence="8" type="synonym">der</name>
    <name evidence="13" type="ORF">NHE_0515</name>
</gene>
<dbReference type="SUPFAM" id="SSF52540">
    <property type="entry name" value="P-loop containing nucleoside triphosphate hydrolases"/>
    <property type="match status" value="2"/>
</dbReference>
<keyword evidence="4 9" id="KW-0677">Repeat</keyword>
<feature type="binding site" evidence="8">
    <location>
        <begin position="183"/>
        <end position="190"/>
    </location>
    <ligand>
        <name>GTP</name>
        <dbReference type="ChEBI" id="CHEBI:37565"/>
        <label>2</label>
    </ligand>
</feature>
<feature type="binding site" evidence="8">
    <location>
        <begin position="231"/>
        <end position="235"/>
    </location>
    <ligand>
        <name>GTP</name>
        <dbReference type="ChEBI" id="CHEBI:37565"/>
        <label>2</label>
    </ligand>
</feature>
<evidence type="ECO:0000256" key="5">
    <source>
        <dbReference type="ARBA" id="ARBA00022741"/>
    </source>
</evidence>
<evidence type="ECO:0000256" key="2">
    <source>
        <dbReference type="ARBA" id="ARBA00020953"/>
    </source>
</evidence>
<proteinExistence type="inferred from homology"/>
<keyword evidence="3 8" id="KW-0690">Ribosome biogenesis</keyword>
<reference evidence="13 14" key="1">
    <citation type="submission" date="2014-03" db="EMBL/GenBank/DDBJ databases">
        <title>Sequencing and Comparison of Genomes and Transcriptome Profiles of Human Ehrlichiosis Agents.</title>
        <authorList>
            <person name="Lin M."/>
            <person name="Daugherty S.C."/>
            <person name="Nagaraj S."/>
            <person name="Cheng Z."/>
            <person name="Xiong Q."/>
            <person name="Lin F.-Y."/>
            <person name="Sengamalay N."/>
            <person name="Ott S."/>
            <person name="Godinez A."/>
            <person name="Tallon L.J."/>
            <person name="Sadzewicz L."/>
            <person name="Fraser C.M."/>
            <person name="Dunning Hotopp J.C."/>
            <person name="Rikihisa Y."/>
        </authorList>
    </citation>
    <scope>NUCLEOTIDE SEQUENCE [LARGE SCALE GENOMIC DNA]</scope>
    <source>
        <strain evidence="13 14">Oregon</strain>
    </source>
</reference>
<dbReference type="AlphaFoldDB" id="X5H4G5"/>
<dbReference type="InterPro" id="IPR032859">
    <property type="entry name" value="KH_dom-like"/>
</dbReference>
<feature type="domain" description="GTPase Der C-terminal KH-domain-like" evidence="12">
    <location>
        <begin position="357"/>
        <end position="433"/>
    </location>
</feature>
<dbReference type="PRINTS" id="PR00449">
    <property type="entry name" value="RASTRNSFRMNG"/>
</dbReference>
<evidence type="ECO:0000256" key="7">
    <source>
        <dbReference type="ARBA" id="ARBA00032345"/>
    </source>
</evidence>
<feature type="region of interest" description="Disordered" evidence="10">
    <location>
        <begin position="443"/>
        <end position="505"/>
    </location>
</feature>
<feature type="compositionally biased region" description="Basic and acidic residues" evidence="10">
    <location>
        <begin position="461"/>
        <end position="471"/>
    </location>
</feature>
<evidence type="ECO:0000256" key="4">
    <source>
        <dbReference type="ARBA" id="ARBA00022737"/>
    </source>
</evidence>
<dbReference type="HAMAP" id="MF_00195">
    <property type="entry name" value="GTPase_Der"/>
    <property type="match status" value="1"/>
</dbReference>
<feature type="domain" description="G" evidence="11">
    <location>
        <begin position="6"/>
        <end position="118"/>
    </location>
</feature>
<dbReference type="InterPro" id="IPR016484">
    <property type="entry name" value="GTPase_Der"/>
</dbReference>
<feature type="binding site" evidence="8">
    <location>
        <begin position="117"/>
        <end position="120"/>
    </location>
    <ligand>
        <name>GTP</name>
        <dbReference type="ChEBI" id="CHEBI:37565"/>
        <label>1</label>
    </ligand>
</feature>
<evidence type="ECO:0000256" key="9">
    <source>
        <dbReference type="RuleBase" id="RU004481"/>
    </source>
</evidence>
<feature type="binding site" evidence="8">
    <location>
        <begin position="11"/>
        <end position="18"/>
    </location>
    <ligand>
        <name>GTP</name>
        <dbReference type="ChEBI" id="CHEBI:37565"/>
        <label>1</label>
    </ligand>
</feature>
<dbReference type="InterPro" id="IPR006073">
    <property type="entry name" value="GTP-bd"/>
</dbReference>
<dbReference type="PANTHER" id="PTHR43834">
    <property type="entry name" value="GTPASE DER"/>
    <property type="match status" value="1"/>
</dbReference>
<dbReference type="NCBIfam" id="TIGR03594">
    <property type="entry name" value="GTPase_EngA"/>
    <property type="match status" value="1"/>
</dbReference>
<evidence type="ECO:0000313" key="13">
    <source>
        <dbReference type="EMBL" id="AHX11456.1"/>
    </source>
</evidence>
<dbReference type="Gene3D" id="3.40.50.300">
    <property type="entry name" value="P-loop containing nucleotide triphosphate hydrolases"/>
    <property type="match status" value="2"/>
</dbReference>
<dbReference type="Gene3D" id="3.30.300.20">
    <property type="match status" value="1"/>
</dbReference>
<feature type="binding site" evidence="8">
    <location>
        <begin position="59"/>
        <end position="63"/>
    </location>
    <ligand>
        <name>GTP</name>
        <dbReference type="ChEBI" id="CHEBI:37565"/>
        <label>1</label>
    </ligand>
</feature>
<dbReference type="HOGENOM" id="CLU_016077_5_0_5"/>
<dbReference type="RefSeq" id="WP_051579582.1">
    <property type="nucleotide sequence ID" value="NZ_CP007481.1"/>
</dbReference>
<feature type="domain" description="G" evidence="11">
    <location>
        <begin position="178"/>
        <end position="298"/>
    </location>
</feature>
<organism evidence="13 14">
    <name type="scientific">Neorickettsia helminthoeca str. Oregon</name>
    <dbReference type="NCBI Taxonomy" id="1286528"/>
    <lineage>
        <taxon>Bacteria</taxon>
        <taxon>Pseudomonadati</taxon>
        <taxon>Pseudomonadota</taxon>
        <taxon>Alphaproteobacteria</taxon>
        <taxon>Rickettsiales</taxon>
        <taxon>Anaplasmataceae</taxon>
        <taxon>Neorickettsia</taxon>
    </lineage>
</organism>
<dbReference type="PIRSF" id="PIRSF006485">
    <property type="entry name" value="GTP-binding_EngA"/>
    <property type="match status" value="1"/>
</dbReference>
<dbReference type="PANTHER" id="PTHR43834:SF6">
    <property type="entry name" value="GTPASE DER"/>
    <property type="match status" value="1"/>
</dbReference>
<name>X5H4G5_9RICK</name>
<dbReference type="Pfam" id="PF01926">
    <property type="entry name" value="MMR_HSR1"/>
    <property type="match status" value="2"/>
</dbReference>
<evidence type="ECO:0000259" key="12">
    <source>
        <dbReference type="Pfam" id="PF14714"/>
    </source>
</evidence>
<dbReference type="EMBL" id="CP007481">
    <property type="protein sequence ID" value="AHX11456.1"/>
    <property type="molecule type" value="Genomic_DNA"/>
</dbReference>
<comment type="similarity">
    <text evidence="1 8 9">Belongs to the TRAFAC class TrmE-Era-EngA-EngB-Septin-like GTPase superfamily. EngA (Der) GTPase family.</text>
</comment>
<sequence>MHSVFRVSIVGKANVGKSTLFNKLTKQRLSITMDRKGVTRDVLEKKVSLQNGESFLLLDTAGFNPKRSDTIDRTQYAIKKSEIILFVIDDKIDAEDLFFVSWLRKNAGNSRIILVRNKIDCKNKDDCSVFGFKEVFQISAEHSTGIQELLAYIESSLPQRSSSEDFTEKIEEKFRKIRITILGQPNVGKSTLMNKFMGTDRVLVSPEAGTTRDPVNDEFLWNGHTIFEFIDTAGLRKKRKVSDKLESVSNSRALQASAESDVILFMYDVSNFTLEKQDFILINRVLENGKPVILIGNKKDAVKNADLKNIQDFIKLQGNKLLLERMPTFFISSLRENDFSVLLEECSKLYDSAKKHIPKHKLNRWLQEVINKHPHPIVNSKSVKLKYITKVKDKFSFLIRANHPDLVADSYLNYIKNSLAKDFQIYGIPIKFVLEKNKNPYATERSVPRESQQFGTAPKSIRKEKIVDRKVSQSKNAVRNRVTDKNRKTLKAVPKQKSPLSKASR</sequence>
<evidence type="ECO:0000256" key="8">
    <source>
        <dbReference type="HAMAP-Rule" id="MF_00195"/>
    </source>
</evidence>
<dbReference type="STRING" id="1286528.NHE_0515"/>
<dbReference type="InterPro" id="IPR015946">
    <property type="entry name" value="KH_dom-like_a/b"/>
</dbReference>
<keyword evidence="6 8" id="KW-0342">GTP-binding</keyword>
<keyword evidence="14" id="KW-1185">Reference proteome</keyword>
<dbReference type="GO" id="GO:0005525">
    <property type="term" value="F:GTP binding"/>
    <property type="evidence" value="ECO:0007669"/>
    <property type="project" value="UniProtKB-UniRule"/>
</dbReference>
<evidence type="ECO:0000256" key="6">
    <source>
        <dbReference type="ARBA" id="ARBA00023134"/>
    </source>
</evidence>
<comment type="subunit">
    <text evidence="8">Associates with the 50S ribosomal subunit.</text>
</comment>
<dbReference type="KEGG" id="nhm:NHE_0515"/>
<dbReference type="OrthoDB" id="9805918at2"/>
<dbReference type="GO" id="GO:0042254">
    <property type="term" value="P:ribosome biogenesis"/>
    <property type="evidence" value="ECO:0007669"/>
    <property type="project" value="UniProtKB-KW"/>
</dbReference>
<evidence type="ECO:0000256" key="1">
    <source>
        <dbReference type="ARBA" id="ARBA00008279"/>
    </source>
</evidence>
<feature type="binding site" evidence="8">
    <location>
        <begin position="297"/>
        <end position="300"/>
    </location>
    <ligand>
        <name>GTP</name>
        <dbReference type="ChEBI" id="CHEBI:37565"/>
        <label>2</label>
    </ligand>
</feature>
<evidence type="ECO:0000256" key="3">
    <source>
        <dbReference type="ARBA" id="ARBA00022517"/>
    </source>
</evidence>
<evidence type="ECO:0000259" key="11">
    <source>
        <dbReference type="Pfam" id="PF01926"/>
    </source>
</evidence>
<evidence type="ECO:0000256" key="10">
    <source>
        <dbReference type="SAM" id="MobiDB-lite"/>
    </source>
</evidence>
<dbReference type="InterPro" id="IPR005225">
    <property type="entry name" value="Small_GTP-bd"/>
</dbReference>
<dbReference type="Pfam" id="PF14714">
    <property type="entry name" value="KH_dom-like"/>
    <property type="match status" value="1"/>
</dbReference>
<comment type="function">
    <text evidence="8 9">GTPase that plays an essential role in the late steps of ribosome biogenesis.</text>
</comment>